<dbReference type="InterPro" id="IPR015943">
    <property type="entry name" value="WD40/YVTN_repeat-like_dom_sf"/>
</dbReference>
<evidence type="ECO:0000256" key="2">
    <source>
        <dbReference type="ARBA" id="ARBA00011187"/>
    </source>
</evidence>
<comment type="caution">
    <text evidence="4">The sequence shown here is derived from an EMBL/GenBank/DDBJ whole genome shotgun (WGS) entry which is preliminary data.</text>
</comment>
<dbReference type="EMBL" id="MCGT01000044">
    <property type="protein sequence ID" value="ORX45097.1"/>
    <property type="molecule type" value="Genomic_DNA"/>
</dbReference>
<protein>
    <recommendedName>
        <fullName evidence="3">Ribosome biogenesis protein NSA1</fullName>
    </recommendedName>
</protein>
<evidence type="ECO:0000256" key="1">
    <source>
        <dbReference type="ARBA" id="ARBA00007861"/>
    </source>
</evidence>
<dbReference type="SUPFAM" id="SSF50978">
    <property type="entry name" value="WD40 repeat-like"/>
    <property type="match status" value="1"/>
</dbReference>
<comment type="subunit">
    <text evidence="2">Component of the pre-66S ribosomal particle.</text>
</comment>
<proteinExistence type="inferred from homology"/>
<dbReference type="OrthoDB" id="18388at2759"/>
<evidence type="ECO:0000313" key="4">
    <source>
        <dbReference type="EMBL" id="ORX45097.1"/>
    </source>
</evidence>
<dbReference type="STRING" id="101127.A0A1X2G4W7"/>
<dbReference type="GO" id="GO:0030687">
    <property type="term" value="C:preribosome, large subunit precursor"/>
    <property type="evidence" value="ECO:0007669"/>
    <property type="project" value="TreeGrafter"/>
</dbReference>
<evidence type="ECO:0000256" key="3">
    <source>
        <dbReference type="ARBA" id="ARBA00014234"/>
    </source>
</evidence>
<accession>A0A1X2G4W7</accession>
<reference evidence="4 5" key="1">
    <citation type="submission" date="2016-07" db="EMBL/GenBank/DDBJ databases">
        <title>Pervasive Adenine N6-methylation of Active Genes in Fungi.</title>
        <authorList>
            <consortium name="DOE Joint Genome Institute"/>
            <person name="Mondo S.J."/>
            <person name="Dannebaum R.O."/>
            <person name="Kuo R.C."/>
            <person name="Labutti K."/>
            <person name="Haridas S."/>
            <person name="Kuo A."/>
            <person name="Salamov A."/>
            <person name="Ahrendt S.R."/>
            <person name="Lipzen A."/>
            <person name="Sullivan W."/>
            <person name="Andreopoulos W.B."/>
            <person name="Clum A."/>
            <person name="Lindquist E."/>
            <person name="Daum C."/>
            <person name="Ramamoorthy G.K."/>
            <person name="Gryganskyi A."/>
            <person name="Culley D."/>
            <person name="Magnuson J.K."/>
            <person name="James T.Y."/>
            <person name="O'Malley M.A."/>
            <person name="Stajich J.E."/>
            <person name="Spatafora J.W."/>
            <person name="Visel A."/>
            <person name="Grigoriev I.V."/>
        </authorList>
    </citation>
    <scope>NUCLEOTIDE SEQUENCE [LARGE SCALE GENOMIC DNA]</scope>
    <source>
        <strain evidence="4 5">NRRL 3301</strain>
    </source>
</reference>
<name>A0A1X2G4W7_9FUNG</name>
<dbReference type="Gene3D" id="2.130.10.10">
    <property type="entry name" value="YVTN repeat-like/Quinoprotein amine dehydrogenase"/>
    <property type="match status" value="1"/>
</dbReference>
<dbReference type="InterPro" id="IPR037379">
    <property type="entry name" value="WDR74/Nsa1"/>
</dbReference>
<dbReference type="GO" id="GO:0005730">
    <property type="term" value="C:nucleolus"/>
    <property type="evidence" value="ECO:0007669"/>
    <property type="project" value="InterPro"/>
</dbReference>
<organism evidence="4 5">
    <name type="scientific">Hesseltinella vesiculosa</name>
    <dbReference type="NCBI Taxonomy" id="101127"/>
    <lineage>
        <taxon>Eukaryota</taxon>
        <taxon>Fungi</taxon>
        <taxon>Fungi incertae sedis</taxon>
        <taxon>Mucoromycota</taxon>
        <taxon>Mucoromycotina</taxon>
        <taxon>Mucoromycetes</taxon>
        <taxon>Mucorales</taxon>
        <taxon>Cunninghamellaceae</taxon>
        <taxon>Hesseltinella</taxon>
    </lineage>
</organism>
<comment type="similarity">
    <text evidence="1">Belongs to the NSA1 family.</text>
</comment>
<sequence length="351" mass="39590">MVVARKDGTINLIEIASQKTVKAFTEQEVVKDLVKKKNELPADSRSRIIGLEATSTHLLVCTSRGTLSWTPWTASKLMHLSKVPLGHNLDILRSHPISKNVFAVGGKERDLRVYDMNKILEGQQGASMSDPLLPSNIGLLYKAKNLGHDALDLQPKVWIRDIQFMDKADPTKIAVSTQYHQIRMYDFSTQQRRPIMNEEVGDKPILRIRQSHIKDHLLFSDSTNVVGVFSLKDRKVIGAYKGIAGCVQDIKVVQMPAEPGQQGEYVVATGSLDRRLNLHHYPHPEKPFDPKPISRFNMLQRLYCVEVDALDLENVDGPKTTGQQEADHDELWDALGVVEPKRKHVSKKLKK</sequence>
<dbReference type="Proteomes" id="UP000242146">
    <property type="component" value="Unassembled WGS sequence"/>
</dbReference>
<dbReference type="AlphaFoldDB" id="A0A1X2G4W7"/>
<dbReference type="InterPro" id="IPR036322">
    <property type="entry name" value="WD40_repeat_dom_sf"/>
</dbReference>
<dbReference type="GO" id="GO:0042273">
    <property type="term" value="P:ribosomal large subunit biogenesis"/>
    <property type="evidence" value="ECO:0007669"/>
    <property type="project" value="InterPro"/>
</dbReference>
<evidence type="ECO:0000313" key="5">
    <source>
        <dbReference type="Proteomes" id="UP000242146"/>
    </source>
</evidence>
<keyword evidence="5" id="KW-1185">Reference proteome</keyword>
<gene>
    <name evidence="4" type="ORF">DM01DRAFT_1340178</name>
</gene>
<dbReference type="PANTHER" id="PTHR16038:SF4">
    <property type="entry name" value="WD REPEAT-CONTAINING PROTEIN 74"/>
    <property type="match status" value="1"/>
</dbReference>
<dbReference type="PANTHER" id="PTHR16038">
    <property type="entry name" value="NOP SEVEN ASSOCIATED PROTEIN 1"/>
    <property type="match status" value="1"/>
</dbReference>